<keyword evidence="11" id="KW-0067">ATP-binding</keyword>
<evidence type="ECO:0000256" key="1">
    <source>
        <dbReference type="ARBA" id="ARBA00001936"/>
    </source>
</evidence>
<feature type="domain" description="RNase III" evidence="21">
    <location>
        <begin position="1342"/>
        <end position="1485"/>
    </location>
</feature>
<dbReference type="Pfam" id="PF00636">
    <property type="entry name" value="Ribonuclease_3"/>
    <property type="match status" value="2"/>
</dbReference>
<dbReference type="FunFam" id="3.30.160.380:FF:000001">
    <property type="entry name" value="Endoribonuclease dicer-like 1"/>
    <property type="match status" value="1"/>
</dbReference>
<feature type="domain" description="Helicase ATP-binding" evidence="23">
    <location>
        <begin position="54"/>
        <end position="230"/>
    </location>
</feature>
<evidence type="ECO:0000256" key="2">
    <source>
        <dbReference type="ARBA" id="ARBA00001946"/>
    </source>
</evidence>
<feature type="domain" description="DRBM" evidence="20">
    <location>
        <begin position="1511"/>
        <end position="1577"/>
    </location>
</feature>
<keyword evidence="15" id="KW-0464">Manganese</keyword>
<dbReference type="FunFam" id="1.10.1520.10:FF:000008">
    <property type="entry name" value="Dicer-like 104"/>
    <property type="match status" value="1"/>
</dbReference>
<evidence type="ECO:0000256" key="7">
    <source>
        <dbReference type="ARBA" id="ARBA00022741"/>
    </source>
</evidence>
<dbReference type="Pfam" id="PF00270">
    <property type="entry name" value="DEAD"/>
    <property type="match status" value="1"/>
</dbReference>
<accession>A0ABD1TYD6</accession>
<name>A0ABD1TYD6_9LAMI</name>
<evidence type="ECO:0000259" key="25">
    <source>
        <dbReference type="PROSITE" id="PS51327"/>
    </source>
</evidence>
<evidence type="ECO:0000256" key="10">
    <source>
        <dbReference type="ARBA" id="ARBA00022806"/>
    </source>
</evidence>
<dbReference type="GO" id="GO:0010267">
    <property type="term" value="P:ta-siRNA processing"/>
    <property type="evidence" value="ECO:0007669"/>
    <property type="project" value="UniProtKB-ARBA"/>
</dbReference>
<dbReference type="SUPFAM" id="SSF52540">
    <property type="entry name" value="P-loop containing nucleoside triphosphate hydrolases"/>
    <property type="match status" value="1"/>
</dbReference>
<dbReference type="PANTHER" id="PTHR14950:SF46">
    <property type="entry name" value="ENDORIBONUCLEASE DICER HOMOLOG 3"/>
    <property type="match status" value="1"/>
</dbReference>
<evidence type="ECO:0000259" key="23">
    <source>
        <dbReference type="PROSITE" id="PS51192"/>
    </source>
</evidence>
<comment type="cofactor">
    <cofactor evidence="1">
        <name>Mn(2+)</name>
        <dbReference type="ChEBI" id="CHEBI:29035"/>
    </cofactor>
</comment>
<dbReference type="GO" id="GO:0005524">
    <property type="term" value="F:ATP binding"/>
    <property type="evidence" value="ECO:0007669"/>
    <property type="project" value="UniProtKB-KW"/>
</dbReference>
<dbReference type="InterPro" id="IPR036389">
    <property type="entry name" value="RNase_III_sf"/>
</dbReference>
<evidence type="ECO:0000259" key="20">
    <source>
        <dbReference type="PROSITE" id="PS50137"/>
    </source>
</evidence>
<reference evidence="27" key="1">
    <citation type="submission" date="2024-07" db="EMBL/GenBank/DDBJ databases">
        <title>Two chromosome-level genome assemblies of Korean endemic species Abeliophyllum distichum and Forsythia ovata (Oleaceae).</title>
        <authorList>
            <person name="Jang H."/>
        </authorList>
    </citation>
    <scope>NUCLEOTIDE SEQUENCE [LARGE SCALE GENOMIC DNA]</scope>
</reference>
<feature type="domain" description="RNase III" evidence="21">
    <location>
        <begin position="1129"/>
        <end position="1301"/>
    </location>
</feature>
<dbReference type="Gene3D" id="3.30.160.20">
    <property type="match status" value="1"/>
</dbReference>
<dbReference type="CDD" id="cd18034">
    <property type="entry name" value="DEXHc_dicer"/>
    <property type="match status" value="1"/>
</dbReference>
<keyword evidence="12" id="KW-0460">Magnesium</keyword>
<keyword evidence="16" id="KW-0539">Nucleus</keyword>
<evidence type="ECO:0000256" key="8">
    <source>
        <dbReference type="ARBA" id="ARBA00022759"/>
    </source>
</evidence>
<dbReference type="InterPro" id="IPR038248">
    <property type="entry name" value="Dicer_dimer_sf"/>
</dbReference>
<dbReference type="Gene3D" id="3.30.160.380">
    <property type="entry name" value="Dicer dimerisation domain"/>
    <property type="match status" value="1"/>
</dbReference>
<comment type="similarity">
    <text evidence="17 18">Belongs to the helicase family. Dicer subfamily.</text>
</comment>
<dbReference type="EMBL" id="JBFOLK010000004">
    <property type="protein sequence ID" value="KAL2517583.1"/>
    <property type="molecule type" value="Genomic_DNA"/>
</dbReference>
<keyword evidence="14" id="KW-0943">RNA-mediated gene silencing</keyword>
<keyword evidence="9" id="KW-0378">Hydrolase</keyword>
<dbReference type="InterPro" id="IPR036085">
    <property type="entry name" value="PAZ_dom_sf"/>
</dbReference>
<evidence type="ECO:0000256" key="16">
    <source>
        <dbReference type="ARBA" id="ARBA00023242"/>
    </source>
</evidence>
<dbReference type="SMART" id="SM00949">
    <property type="entry name" value="PAZ"/>
    <property type="match status" value="1"/>
</dbReference>
<gene>
    <name evidence="26" type="ORF">Adt_13830</name>
</gene>
<protein>
    <submittedName>
        <fullName evidence="26">Endoribonuclease Dicer3</fullName>
    </submittedName>
</protein>
<dbReference type="PROSITE" id="PS51327">
    <property type="entry name" value="DICER_DSRBF"/>
    <property type="match status" value="1"/>
</dbReference>
<evidence type="ECO:0000259" key="21">
    <source>
        <dbReference type="PROSITE" id="PS50142"/>
    </source>
</evidence>
<evidence type="ECO:0000313" key="26">
    <source>
        <dbReference type="EMBL" id="KAL2517583.1"/>
    </source>
</evidence>
<sequence length="1727" mass="194522">MSLIALRKDICKNQKMEVQDEIMLDPLKKSFEAMNSKPETGDKTSITSEYEMKVYEVAMRRNTIAVLENGAGKTMIQRMMINEIGKTLKNKNGEKKLIIFLAPTVHLVRQQYEDIKSHTELEVEEYYGAKGVDKWNVKTWEKEVDEHDVLVMTPQVLLDALRKGFLSFDVLCFIILDECHFATRKHPYATIMKEFYHKSGNRPKVFGMTASPVIRKGLSGSDVFSNGDCQERISELESLLDSQVYTIEDKMKPEEFIPMANQNCKLYDPAVPSDLELKEKLESSGSKVSTLEDRMELEVFIPTENQNYRLYDPAVPSNLELKEKLESSGLKVSSIEDRMEPKEFIPMAKQICRLYDPAVPSNLELKEKLESSRSKFDAVLLDFQRSLPSQDRDTDDKCKILRTRLESDHANILFCLENLGLLCAHEVKVCIENAPDVEKECISYQEGALQCVYFLEEVSSIFEESLPDEPEKLLDVCYGGLEAIAKGQISSKLHELLDIFRSFEKARQVSCIIFVERIITAIVIERFMKKNTNLFHLTVSWLTGSNSSVDALAPKVQRETLETSQSGKVNLLFATDKVEEGTQVPKCSSVISFDLPKSVRSFVWSKNRACQDDSQYILMLERGNKKQIDQMFNIIRTEYSMTDKAINRDTDGSLTKASATKEVPAYLVEVTGASVTANSSISLVHRYCDKLPRDNNVILKPTLECFLEGSFYRCKLVLPPSAPFQTIIGPESGSRRLSKQLVCLYACKKLHMMGALNDHLLPVNEEPSQNDSTLKGKVLTSGAGTTKRKELHGTTCVRMLSGKWGDKHDGACFHAYKMDFSCSIAEVHYSSFLLLIESKLDDDVGNNQVELFLLKKFVRSFVSFHGQIYLDAQQVAKAKSFQELLFNGLFGKLFFKLSGKRRFLLETEESLWDPFNMYLLLPLESVDKCNREPLKINWTGIESCVSVVEFLKKNAWLKVRQPKVDGENSPIIANDSVATKFNSHVIQLANKSASVDSLKEMVVVAIHTGRIYSILHAVDNTSAESAFEAEDTTFSSYADYFHKKYGFVLKHPEQPLLLLKQSHNSHNLLVDFSNEGGNKSKNKWTTGVEQHHAHMPPELLVGTDIRTDILKSFYLLPSIMHRLESLMLASQLREEIAGPAGNLHISSSLILEALTTLRCNESFSMERLELLGDSVLKYTVSCHLFLKYPKFHEGQLSSHRSRAVCNATLHKLGTNRTLQEYIRDCAFDPRQWTAPGQRSIWRSPCDHGLDTREVPVDNKFVTEDEKLVVGKTCDKGHRWMGSKTISDCVEALIGAYYVGGGLTAALQLMKWLSIGAEVEPSWVDNAIKAGSLHSYTPKAKDIKILESKIGYEFSVKGLLLEAITHEHEQGVDYCYQRLEFLGDSVLDILVTWHLYQSHPNVDPGELTDLRAASVSNDNFAIAAVKQNLYPHLQYGFSNLGSQISEFVKSTSDLSKTSILTQAIKAPKVLGDLVESIAGAMLIDTNLDLHKVWKVFKPLLSPIVTPDNLELPPCRELIELCDSLGYFIKVNYTLKGNTVHAEVKVQLEDVMLLGHGSGHDRKAAKGMAAVYLLKQLEARGIVSSKRRKQGTDDVDDSSRGLDGSVVIQTHDKTSEPPQKKLKLVTPVMPPINMNKGGPRSALFDLCKRLQWPLPTFQTFEEKSKTPIKIGDKKGFNKFESRIKLIIPDFGVIELTGEARADKKASFDSAALLMLYELERQEKVVISEE</sequence>
<dbReference type="InterPro" id="IPR011545">
    <property type="entry name" value="DEAD/DEAH_box_helicase_dom"/>
</dbReference>
<feature type="region of interest" description="Disordered" evidence="19">
    <location>
        <begin position="1582"/>
        <end position="1601"/>
    </location>
</feature>
<keyword evidence="4" id="KW-0540">Nuclease</keyword>
<feature type="domain" description="Helicase C-terminal" evidence="24">
    <location>
        <begin position="492"/>
        <end position="650"/>
    </location>
</feature>
<dbReference type="PROSITE" id="PS51192">
    <property type="entry name" value="HELICASE_ATP_BIND_1"/>
    <property type="match status" value="1"/>
</dbReference>
<evidence type="ECO:0000313" key="27">
    <source>
        <dbReference type="Proteomes" id="UP001604336"/>
    </source>
</evidence>
<evidence type="ECO:0000256" key="14">
    <source>
        <dbReference type="ARBA" id="ARBA00023158"/>
    </source>
</evidence>
<evidence type="ECO:0000256" key="3">
    <source>
        <dbReference type="ARBA" id="ARBA00004123"/>
    </source>
</evidence>
<dbReference type="Gene3D" id="2.170.260.10">
    <property type="entry name" value="paz domain"/>
    <property type="match status" value="1"/>
</dbReference>
<dbReference type="FunFam" id="1.10.1520.10:FF:000004">
    <property type="entry name" value="Endoribonuclease dicer-like 1"/>
    <property type="match status" value="1"/>
</dbReference>
<dbReference type="PROSITE" id="PS50821">
    <property type="entry name" value="PAZ"/>
    <property type="match status" value="1"/>
</dbReference>
<dbReference type="GO" id="GO:0005634">
    <property type="term" value="C:nucleus"/>
    <property type="evidence" value="ECO:0007669"/>
    <property type="project" value="UniProtKB-SubCell"/>
</dbReference>
<evidence type="ECO:0000256" key="12">
    <source>
        <dbReference type="ARBA" id="ARBA00022842"/>
    </source>
</evidence>
<dbReference type="SMART" id="SM00487">
    <property type="entry name" value="DEXDc"/>
    <property type="match status" value="1"/>
</dbReference>
<keyword evidence="27" id="KW-1185">Reference proteome</keyword>
<dbReference type="PROSITE" id="PS50137">
    <property type="entry name" value="DS_RBD"/>
    <property type="match status" value="1"/>
</dbReference>
<dbReference type="Pfam" id="PF03368">
    <property type="entry name" value="Dicer_dimer"/>
    <property type="match status" value="1"/>
</dbReference>
<evidence type="ECO:0000256" key="19">
    <source>
        <dbReference type="SAM" id="MobiDB-lite"/>
    </source>
</evidence>
<dbReference type="InterPro" id="IPR005034">
    <property type="entry name" value="Dicer_dimerisation"/>
</dbReference>
<evidence type="ECO:0000256" key="11">
    <source>
        <dbReference type="ARBA" id="ARBA00022840"/>
    </source>
</evidence>
<dbReference type="InterPro" id="IPR003100">
    <property type="entry name" value="PAZ_dom"/>
</dbReference>
<dbReference type="Pfam" id="PF02170">
    <property type="entry name" value="PAZ"/>
    <property type="match status" value="1"/>
</dbReference>
<dbReference type="SMART" id="SM00535">
    <property type="entry name" value="RIBOc"/>
    <property type="match status" value="2"/>
</dbReference>
<evidence type="ECO:0000256" key="9">
    <source>
        <dbReference type="ARBA" id="ARBA00022801"/>
    </source>
</evidence>
<comment type="caution">
    <text evidence="26">The sequence shown here is derived from an EMBL/GenBank/DDBJ whole genome shotgun (WGS) entry which is preliminary data.</text>
</comment>
<dbReference type="SUPFAM" id="SSF69065">
    <property type="entry name" value="RNase III domain-like"/>
    <property type="match status" value="2"/>
</dbReference>
<evidence type="ECO:0000256" key="17">
    <source>
        <dbReference type="ARBA" id="ARBA00035116"/>
    </source>
</evidence>
<evidence type="ECO:0000256" key="4">
    <source>
        <dbReference type="ARBA" id="ARBA00022722"/>
    </source>
</evidence>
<proteinExistence type="inferred from homology"/>
<feature type="domain" description="PAZ" evidence="22">
    <location>
        <begin position="984"/>
        <end position="1104"/>
    </location>
</feature>
<evidence type="ECO:0000256" key="5">
    <source>
        <dbReference type="ARBA" id="ARBA00022723"/>
    </source>
</evidence>
<organism evidence="26 27">
    <name type="scientific">Abeliophyllum distichum</name>
    <dbReference type="NCBI Taxonomy" id="126358"/>
    <lineage>
        <taxon>Eukaryota</taxon>
        <taxon>Viridiplantae</taxon>
        <taxon>Streptophyta</taxon>
        <taxon>Embryophyta</taxon>
        <taxon>Tracheophyta</taxon>
        <taxon>Spermatophyta</taxon>
        <taxon>Magnoliopsida</taxon>
        <taxon>eudicotyledons</taxon>
        <taxon>Gunneridae</taxon>
        <taxon>Pentapetalae</taxon>
        <taxon>asterids</taxon>
        <taxon>lamiids</taxon>
        <taxon>Lamiales</taxon>
        <taxon>Oleaceae</taxon>
        <taxon>Forsythieae</taxon>
        <taxon>Abeliophyllum</taxon>
    </lineage>
</organism>
<dbReference type="FunFam" id="2.170.260.10:FF:000004">
    <property type="entry name" value="Dicer-like 104"/>
    <property type="match status" value="1"/>
</dbReference>
<dbReference type="GO" id="GO:0004386">
    <property type="term" value="F:helicase activity"/>
    <property type="evidence" value="ECO:0007669"/>
    <property type="project" value="UniProtKB-KW"/>
</dbReference>
<keyword evidence="5" id="KW-0479">Metal-binding</keyword>
<dbReference type="InterPro" id="IPR014001">
    <property type="entry name" value="Helicase_ATP-bd"/>
</dbReference>
<dbReference type="SUPFAM" id="SSF101690">
    <property type="entry name" value="PAZ domain"/>
    <property type="match status" value="1"/>
</dbReference>
<keyword evidence="10" id="KW-0347">Helicase</keyword>
<dbReference type="PROSITE" id="PS50142">
    <property type="entry name" value="RNASE_3_2"/>
    <property type="match status" value="2"/>
</dbReference>
<comment type="cofactor">
    <cofactor evidence="2">
        <name>Mg(2+)</name>
        <dbReference type="ChEBI" id="CHEBI:18420"/>
    </cofactor>
</comment>
<dbReference type="Proteomes" id="UP001604336">
    <property type="component" value="Unassembled WGS sequence"/>
</dbReference>
<feature type="domain" description="Dicer dsRNA-binding fold" evidence="25">
    <location>
        <begin position="680"/>
        <end position="770"/>
    </location>
</feature>
<dbReference type="Gene3D" id="3.40.50.300">
    <property type="entry name" value="P-loop containing nucleotide triphosphate hydrolases"/>
    <property type="match status" value="2"/>
</dbReference>
<dbReference type="Gene3D" id="1.10.1520.10">
    <property type="entry name" value="Ribonuclease III domain"/>
    <property type="match status" value="2"/>
</dbReference>
<dbReference type="GO" id="GO:0003723">
    <property type="term" value="F:RNA binding"/>
    <property type="evidence" value="ECO:0007669"/>
    <property type="project" value="UniProtKB-UniRule"/>
</dbReference>
<keyword evidence="13 18" id="KW-0694">RNA-binding</keyword>
<evidence type="ECO:0000259" key="24">
    <source>
        <dbReference type="PROSITE" id="PS51194"/>
    </source>
</evidence>
<evidence type="ECO:0000256" key="15">
    <source>
        <dbReference type="ARBA" id="ARBA00023211"/>
    </source>
</evidence>
<evidence type="ECO:0000256" key="13">
    <source>
        <dbReference type="ARBA" id="ARBA00022884"/>
    </source>
</evidence>
<dbReference type="PROSITE" id="PS00517">
    <property type="entry name" value="RNASE_3_1"/>
    <property type="match status" value="1"/>
</dbReference>
<dbReference type="GO" id="GO:0046872">
    <property type="term" value="F:metal ion binding"/>
    <property type="evidence" value="ECO:0007669"/>
    <property type="project" value="UniProtKB-KW"/>
</dbReference>
<dbReference type="PROSITE" id="PS51194">
    <property type="entry name" value="HELICASE_CTER"/>
    <property type="match status" value="1"/>
</dbReference>
<evidence type="ECO:0000256" key="6">
    <source>
        <dbReference type="ARBA" id="ARBA00022737"/>
    </source>
</evidence>
<dbReference type="GO" id="GO:0016787">
    <property type="term" value="F:hydrolase activity"/>
    <property type="evidence" value="ECO:0007669"/>
    <property type="project" value="UniProtKB-KW"/>
</dbReference>
<evidence type="ECO:0000256" key="18">
    <source>
        <dbReference type="PROSITE-ProRule" id="PRU00657"/>
    </source>
</evidence>
<keyword evidence="6" id="KW-0677">Repeat</keyword>
<keyword evidence="7" id="KW-0547">Nucleotide-binding</keyword>
<dbReference type="InterPro" id="IPR001650">
    <property type="entry name" value="Helicase_C-like"/>
</dbReference>
<dbReference type="Pfam" id="PF00271">
    <property type="entry name" value="Helicase_C"/>
    <property type="match status" value="1"/>
</dbReference>
<dbReference type="CDD" id="cd00593">
    <property type="entry name" value="RIBOc"/>
    <property type="match status" value="2"/>
</dbReference>
<dbReference type="InterPro" id="IPR000999">
    <property type="entry name" value="RNase_III_dom"/>
</dbReference>
<dbReference type="InterPro" id="IPR027417">
    <property type="entry name" value="P-loop_NTPase"/>
</dbReference>
<keyword evidence="8" id="KW-0255">Endonuclease</keyword>
<evidence type="ECO:0000259" key="22">
    <source>
        <dbReference type="PROSITE" id="PS50821"/>
    </source>
</evidence>
<dbReference type="GO" id="GO:0004519">
    <property type="term" value="F:endonuclease activity"/>
    <property type="evidence" value="ECO:0007669"/>
    <property type="project" value="UniProtKB-KW"/>
</dbReference>
<dbReference type="FunFam" id="3.40.50.300:FF:000705">
    <property type="entry name" value="Endoribonuclease dicer-like protein"/>
    <property type="match status" value="1"/>
</dbReference>
<dbReference type="InterPro" id="IPR014720">
    <property type="entry name" value="dsRBD_dom"/>
</dbReference>
<comment type="subcellular location">
    <subcellularLocation>
        <location evidence="3">Nucleus</location>
    </subcellularLocation>
</comment>
<dbReference type="PANTHER" id="PTHR14950">
    <property type="entry name" value="DICER-RELATED"/>
    <property type="match status" value="1"/>
</dbReference>